<feature type="chain" id="PRO_5022948512" evidence="1">
    <location>
        <begin position="22"/>
        <end position="971"/>
    </location>
</feature>
<name>A0A5C8LS31_9GAMM</name>
<dbReference type="RefSeq" id="WP_147905158.1">
    <property type="nucleotide sequence ID" value="NZ_BAAAGC010000015.1"/>
</dbReference>
<gene>
    <name evidence="2" type="ORF">FU839_15950</name>
</gene>
<keyword evidence="1" id="KW-0732">Signal</keyword>
<protein>
    <submittedName>
        <fullName evidence="2">Uncharacterized protein</fullName>
    </submittedName>
</protein>
<dbReference type="InterPro" id="IPR013783">
    <property type="entry name" value="Ig-like_fold"/>
</dbReference>
<organism evidence="2 3">
    <name type="scientific">Rheinheimera tangshanensis</name>
    <dbReference type="NCBI Taxonomy" id="400153"/>
    <lineage>
        <taxon>Bacteria</taxon>
        <taxon>Pseudomonadati</taxon>
        <taxon>Pseudomonadota</taxon>
        <taxon>Gammaproteobacteria</taxon>
        <taxon>Chromatiales</taxon>
        <taxon>Chromatiaceae</taxon>
        <taxon>Rheinheimera</taxon>
    </lineage>
</organism>
<dbReference type="AlphaFoldDB" id="A0A5C8LS31"/>
<dbReference type="SUPFAM" id="SSF63825">
    <property type="entry name" value="YWTD domain"/>
    <property type="match status" value="1"/>
</dbReference>
<dbReference type="OrthoDB" id="57539at2"/>
<evidence type="ECO:0000313" key="2">
    <source>
        <dbReference type="EMBL" id="TXK79045.1"/>
    </source>
</evidence>
<evidence type="ECO:0000313" key="3">
    <source>
        <dbReference type="Proteomes" id="UP000321814"/>
    </source>
</evidence>
<feature type="signal peptide" evidence="1">
    <location>
        <begin position="1"/>
        <end position="21"/>
    </location>
</feature>
<evidence type="ECO:0000256" key="1">
    <source>
        <dbReference type="SAM" id="SignalP"/>
    </source>
</evidence>
<sequence>MLRLTSVACAVAIVLSSPLAAFEIPFYEQIPASSVQTESPEALAITEETTEREGFLHLAENLTSAADLTVAYNQNGFTLIRQTGDQFTTLKEYDLQDLNLSSVQHVSLSADASTLFVFQYNEVAAYSVATDGTLTKLATRNGYYYDQYRMDANSSYIDANNAYPNTNVSVRSFDKTTASFTSSTIVLPSEPQFALYDETKAVLIAGYYNYNLSVSLVRTYKKDNLGQLNLVSEVSVNSVPNQQNVAYSKDSGNLLLMGYLSSQLHVANDGTLQKITSNDSILPQGYHNNSVFSGNTLYVNYGDRIQVLNFNGTVITDVDTVSDLSIKDITELNGSIASLHENSLVFYSQGLNSAEKVTLKRGQQSMSLLPLDMSAGDSIMLNDNYFFRATSDEAELYKKEADGKIKSLQFFESSEFYPVSQYWNSSTVHKHGESTVLAVRNSKVRFLTFDKSSETITQTAEIDLNSKLSDLNQLAYVDSAKVFGSYLLIKANQKLHLFSLGDKTLTYLDTAAAGINEFTTLPDLAYTAEMNGNLVVNNSNTGTVQELRVVNNRLKQRDLFTAPQPGYSLTQLKYVSGQLHLHINSTVYVYKEIDDQFKLLSLNNLPNQSIYYLDERMVLIPDGWSSIKIAKLDLESGIAVEQQTIDFADYPNLRHAFMLGQHLYLEDNDNQLALRRYLVNRAPDLTQIPARMQFNQGVAYSTELASLIQDADANDTLTFSLVNTVKGITVTEQGTLNYDGSPLSVSEVVVRATDNTGLYSDITLAFEHNKAPALAQAWVVPVINQNKTFVLDLNEFFADPEGSVLTYEITSTANLTASTKGIVSGTLTTGQAHQLTVLVKDSKGATSSHTLDLSVNAAPALTGSANLTLSTDETASINLATLFNDAEGQSISFSASNLPAGLTLSGSTIAGKVANAGKFSTLITATDSAGASSQVTLNFEATQPKGSSGSFGWYSVFAFIALVLSRRFRKV</sequence>
<comment type="caution">
    <text evidence="2">The sequence shown here is derived from an EMBL/GenBank/DDBJ whole genome shotgun (WGS) entry which is preliminary data.</text>
</comment>
<reference evidence="2 3" key="1">
    <citation type="submission" date="2019-08" db="EMBL/GenBank/DDBJ databases">
        <title>Draft genome analysis of Rheinheimera tangshanensis isolated from the roots of fresh rice plants (Oryza sativa).</title>
        <authorList>
            <person name="Yu Q."/>
            <person name="Qi Y."/>
            <person name="Zhang H."/>
            <person name="Pu J."/>
        </authorList>
    </citation>
    <scope>NUCLEOTIDE SEQUENCE [LARGE SCALE GENOMIC DNA]</scope>
    <source>
        <strain evidence="2 3">JA3-B52</strain>
    </source>
</reference>
<proteinExistence type="predicted"/>
<dbReference type="Pfam" id="PF05345">
    <property type="entry name" value="He_PIG"/>
    <property type="match status" value="1"/>
</dbReference>
<keyword evidence="3" id="KW-1185">Reference proteome</keyword>
<dbReference type="Gene3D" id="2.60.40.10">
    <property type="entry name" value="Immunoglobulins"/>
    <property type="match status" value="2"/>
</dbReference>
<dbReference type="Proteomes" id="UP000321814">
    <property type="component" value="Unassembled WGS sequence"/>
</dbReference>
<accession>A0A5C8LS31</accession>
<dbReference type="EMBL" id="VRLR01000012">
    <property type="protein sequence ID" value="TXK79045.1"/>
    <property type="molecule type" value="Genomic_DNA"/>
</dbReference>